<name>A0A813DYX8_POLGL</name>
<evidence type="ECO:0000313" key="1">
    <source>
        <dbReference type="EMBL" id="CAE8593136.1"/>
    </source>
</evidence>
<dbReference type="AlphaFoldDB" id="A0A813DYX8"/>
<comment type="caution">
    <text evidence="1">The sequence shown here is derived from an EMBL/GenBank/DDBJ whole genome shotgun (WGS) entry which is preliminary data.</text>
</comment>
<keyword evidence="2" id="KW-1185">Reference proteome</keyword>
<evidence type="ECO:0000313" key="2">
    <source>
        <dbReference type="Proteomes" id="UP000654075"/>
    </source>
</evidence>
<dbReference type="Proteomes" id="UP000654075">
    <property type="component" value="Unassembled WGS sequence"/>
</dbReference>
<proteinExistence type="predicted"/>
<protein>
    <submittedName>
        <fullName evidence="1">Uncharacterized protein</fullName>
    </submittedName>
</protein>
<reference evidence="1" key="1">
    <citation type="submission" date="2021-02" db="EMBL/GenBank/DDBJ databases">
        <authorList>
            <person name="Dougan E. K."/>
            <person name="Rhodes N."/>
            <person name="Thang M."/>
            <person name="Chan C."/>
        </authorList>
    </citation>
    <scope>NUCLEOTIDE SEQUENCE</scope>
</reference>
<sequence length="157" mass="17341">MGRSAGEKIASLLIKTKNCQAKGCQELLGLLKMKRRHRWQRIRSSAQNVPAGKNASYFCSVKLPSTADWKICNPLVSAVNKFFSARDYPQKGPLKRKGVSCTTGTLDTNSWKAYAVMATMARRPFLTSASAMKLVRPFGSMPAMGVENPLRFRGSKP</sequence>
<organism evidence="1 2">
    <name type="scientific">Polarella glacialis</name>
    <name type="common">Dinoflagellate</name>
    <dbReference type="NCBI Taxonomy" id="89957"/>
    <lineage>
        <taxon>Eukaryota</taxon>
        <taxon>Sar</taxon>
        <taxon>Alveolata</taxon>
        <taxon>Dinophyceae</taxon>
        <taxon>Suessiales</taxon>
        <taxon>Suessiaceae</taxon>
        <taxon>Polarella</taxon>
    </lineage>
</organism>
<gene>
    <name evidence="1" type="ORF">PGLA1383_LOCUS11748</name>
</gene>
<accession>A0A813DYX8</accession>
<dbReference type="EMBL" id="CAJNNV010006136">
    <property type="protein sequence ID" value="CAE8593136.1"/>
    <property type="molecule type" value="Genomic_DNA"/>
</dbReference>